<feature type="transmembrane region" description="Helical" evidence="5">
    <location>
        <begin position="107"/>
        <end position="124"/>
    </location>
</feature>
<organism evidence="7">
    <name type="scientific">Oscillatoriales cyanobacterium SpSt-418</name>
    <dbReference type="NCBI Taxonomy" id="2282169"/>
    <lineage>
        <taxon>Bacteria</taxon>
        <taxon>Bacillati</taxon>
        <taxon>Cyanobacteriota</taxon>
        <taxon>Cyanophyceae</taxon>
        <taxon>Oscillatoriophycideae</taxon>
        <taxon>Oscillatoriales</taxon>
    </lineage>
</organism>
<feature type="transmembrane region" description="Helical" evidence="5">
    <location>
        <begin position="41"/>
        <end position="62"/>
    </location>
</feature>
<name>A0A7C3PGS5_9CYAN</name>
<dbReference type="AlphaFoldDB" id="A0A7C3PGS5"/>
<proteinExistence type="predicted"/>
<protein>
    <submittedName>
        <fullName evidence="7">Putative bicarbonate transporter, IctB family</fullName>
    </submittedName>
</protein>
<dbReference type="Pfam" id="PF04932">
    <property type="entry name" value="Wzy_C"/>
    <property type="match status" value="1"/>
</dbReference>
<dbReference type="GO" id="GO:0016020">
    <property type="term" value="C:membrane"/>
    <property type="evidence" value="ECO:0007669"/>
    <property type="project" value="UniProtKB-SubCell"/>
</dbReference>
<evidence type="ECO:0000256" key="2">
    <source>
        <dbReference type="ARBA" id="ARBA00022692"/>
    </source>
</evidence>
<feature type="transmembrane region" description="Helical" evidence="5">
    <location>
        <begin position="289"/>
        <end position="309"/>
    </location>
</feature>
<evidence type="ECO:0000256" key="5">
    <source>
        <dbReference type="SAM" id="Phobius"/>
    </source>
</evidence>
<evidence type="ECO:0000313" key="7">
    <source>
        <dbReference type="EMBL" id="HFM99614.1"/>
    </source>
</evidence>
<feature type="transmembrane region" description="Helical" evidence="5">
    <location>
        <begin position="68"/>
        <end position="86"/>
    </location>
</feature>
<dbReference type="PANTHER" id="PTHR37422:SF22">
    <property type="entry name" value="SLR1515 PROTEIN"/>
    <property type="match status" value="1"/>
</dbReference>
<gene>
    <name evidence="7" type="primary">ictB</name>
    <name evidence="7" type="ORF">ENR64_18005</name>
</gene>
<dbReference type="InterPro" id="IPR051533">
    <property type="entry name" value="WaaL-like"/>
</dbReference>
<feature type="transmembrane region" description="Helical" evidence="5">
    <location>
        <begin position="213"/>
        <end position="231"/>
    </location>
</feature>
<comment type="caution">
    <text evidence="7">The sequence shown here is derived from an EMBL/GenBank/DDBJ whole genome shotgun (WGS) entry which is preliminary data.</text>
</comment>
<feature type="domain" description="O-antigen ligase-related" evidence="6">
    <location>
        <begin position="244"/>
        <end position="394"/>
    </location>
</feature>
<keyword evidence="4 5" id="KW-0472">Membrane</keyword>
<dbReference type="InterPro" id="IPR007016">
    <property type="entry name" value="O-antigen_ligase-rel_domated"/>
</dbReference>
<dbReference type="EMBL" id="DSRU01000258">
    <property type="protein sequence ID" value="HFM99614.1"/>
    <property type="molecule type" value="Genomic_DNA"/>
</dbReference>
<comment type="subcellular location">
    <subcellularLocation>
        <location evidence="1">Membrane</location>
        <topology evidence="1">Multi-pass membrane protein</topology>
    </subcellularLocation>
</comment>
<feature type="transmembrane region" description="Helical" evidence="5">
    <location>
        <begin position="130"/>
        <end position="148"/>
    </location>
</feature>
<dbReference type="PANTHER" id="PTHR37422">
    <property type="entry name" value="TEICHURONIC ACID BIOSYNTHESIS PROTEIN TUAE"/>
    <property type="match status" value="1"/>
</dbReference>
<feature type="transmembrane region" description="Helical" evidence="5">
    <location>
        <begin position="160"/>
        <end position="177"/>
    </location>
</feature>
<evidence type="ECO:0000256" key="3">
    <source>
        <dbReference type="ARBA" id="ARBA00022989"/>
    </source>
</evidence>
<evidence type="ECO:0000256" key="4">
    <source>
        <dbReference type="ARBA" id="ARBA00023136"/>
    </source>
</evidence>
<evidence type="ECO:0000259" key="6">
    <source>
        <dbReference type="Pfam" id="PF04932"/>
    </source>
</evidence>
<evidence type="ECO:0000256" key="1">
    <source>
        <dbReference type="ARBA" id="ARBA00004141"/>
    </source>
</evidence>
<accession>A0A7C3PGS5</accession>
<feature type="transmembrane region" description="Helical" evidence="5">
    <location>
        <begin position="238"/>
        <end position="255"/>
    </location>
</feature>
<dbReference type="NCBIfam" id="TIGR00947">
    <property type="entry name" value="2A73"/>
    <property type="match status" value="1"/>
</dbReference>
<dbReference type="InterPro" id="IPR006007">
    <property type="entry name" value="Inorganic_carbon_transpt"/>
</dbReference>
<feature type="transmembrane region" description="Helical" evidence="5">
    <location>
        <begin position="374"/>
        <end position="398"/>
    </location>
</feature>
<reference evidence="7" key="1">
    <citation type="journal article" date="2020" name="mSystems">
        <title>Genome- and Community-Level Interaction Insights into Carbon Utilization and Element Cycling Functions of Hydrothermarchaeota in Hydrothermal Sediment.</title>
        <authorList>
            <person name="Zhou Z."/>
            <person name="Liu Y."/>
            <person name="Xu W."/>
            <person name="Pan J."/>
            <person name="Luo Z.H."/>
            <person name="Li M."/>
        </authorList>
    </citation>
    <scope>NUCLEOTIDE SEQUENCE [LARGE SCALE GENOMIC DNA]</scope>
    <source>
        <strain evidence="7">SpSt-418</strain>
    </source>
</reference>
<keyword evidence="2 5" id="KW-0812">Transmembrane</keyword>
<feature type="transmembrane region" description="Helical" evidence="5">
    <location>
        <begin position="261"/>
        <end position="282"/>
    </location>
</feature>
<keyword evidence="3 5" id="KW-1133">Transmembrane helix</keyword>
<sequence>MDANALWQNLTLVTVPFQQWRGTSLVHRLLNPLRQWRRGSVLMTEWAEVIGAGLAGLVFVLAPFVSNTYTGILLGLCGVYWFLLTISDGEPEGVGSEVARSPLTTPIHMLVLAYWGISALATVASPVRRAAFTGFTKLTLYLLFFALLARVLRSPRIRSWMIGIFLLVALWVSAYGWQQKLYGVKALATWVDPESPLAQTTRVYSYLGNPNLLAGYLLPAVILSAMAFFVWQSKVQKALAVTMVLVNGACFLWTYSRGGMIGIVFSMFALAVLLATWWSVYFPPFWRKWALPVGVGGLAVVILAAMLVVPTLRDRALSIFAGRGDSSNNFRINVWQSVLQMIKARPILGIGPGNNAFNLIYPAYQRTRFSALSAYSIILEVAVETGIIGLTCFLWLLFVTISLGWQQLKRLREQANPQGFWLIGAIASIFGMLGHGLFDTVLYRPEVNTLWWFMIALVAGFYAQQSRNSEPTLM</sequence>
<feature type="transmembrane region" description="Helical" evidence="5">
    <location>
        <begin position="450"/>
        <end position="465"/>
    </location>
</feature>
<feature type="transmembrane region" description="Helical" evidence="5">
    <location>
        <begin position="419"/>
        <end position="438"/>
    </location>
</feature>